<keyword evidence="7" id="KW-0812">Transmembrane</keyword>
<evidence type="ECO:0000313" key="10">
    <source>
        <dbReference type="Proteomes" id="UP001652740"/>
    </source>
</evidence>
<keyword evidence="5" id="KW-1015">Disulfide bond</keyword>
<dbReference type="SUPFAM" id="SSF56994">
    <property type="entry name" value="Insulin-like"/>
    <property type="match status" value="1"/>
</dbReference>
<reference evidence="11" key="2">
    <citation type="submission" date="2025-05" db="UniProtKB">
        <authorList>
            <consortium name="RefSeq"/>
        </authorList>
    </citation>
    <scope>IDENTIFICATION</scope>
    <source>
        <tissue evidence="11">Whole larvae</tissue>
    </source>
</reference>
<dbReference type="Pfam" id="PF00049">
    <property type="entry name" value="Insulin"/>
    <property type="match status" value="1"/>
</dbReference>
<comment type="similarity">
    <text evidence="1 6">Belongs to the insulin family.</text>
</comment>
<dbReference type="InterPro" id="IPR016179">
    <property type="entry name" value="Insulin-like"/>
</dbReference>
<comment type="subunit">
    <text evidence="2">Heterodimer of a B chain and an A chain linked by two disulfide bonds.</text>
</comment>
<dbReference type="InParanoid" id="A0A6J3C2E7"/>
<feature type="domain" description="Insulin-like" evidence="8">
    <location>
        <begin position="28"/>
        <end position="103"/>
    </location>
</feature>
<dbReference type="CDD" id="cd04366">
    <property type="entry name" value="IlGF_insulin_bombyxin_like"/>
    <property type="match status" value="1"/>
</dbReference>
<comment type="subcellular location">
    <subcellularLocation>
        <location evidence="6">Secreted</location>
    </subcellularLocation>
</comment>
<dbReference type="InterPro" id="IPR036438">
    <property type="entry name" value="Insulin-like_sf"/>
</dbReference>
<feature type="transmembrane region" description="Helical" evidence="7">
    <location>
        <begin position="6"/>
        <end position="27"/>
    </location>
</feature>
<evidence type="ECO:0000256" key="3">
    <source>
        <dbReference type="ARBA" id="ARBA00022685"/>
    </source>
</evidence>
<evidence type="ECO:0000256" key="2">
    <source>
        <dbReference type="ARBA" id="ARBA00011207"/>
    </source>
</evidence>
<dbReference type="KEGG" id="gmw:116412952"/>
<dbReference type="AlphaFoldDB" id="A0A6J3C2E7"/>
<dbReference type="GO" id="GO:0005179">
    <property type="term" value="F:hormone activity"/>
    <property type="evidence" value="ECO:0007669"/>
    <property type="project" value="InterPro"/>
</dbReference>
<dbReference type="Gene3D" id="1.10.100.10">
    <property type="entry name" value="Insulin-like"/>
    <property type="match status" value="1"/>
</dbReference>
<keyword evidence="3" id="KW-0165">Cleavage on pair of basic residues</keyword>
<dbReference type="FunCoup" id="A0A6J3C2E7">
    <property type="interactions" value="199"/>
</dbReference>
<accession>A0AA50F505</accession>
<name>A0A6J3C2E7_GALME</name>
<dbReference type="GeneID" id="116412952"/>
<dbReference type="PANTHER" id="PTHR13647:SF4">
    <property type="entry name" value="INSULIN-LIKE PEPTIDE 1-RELATED"/>
    <property type="match status" value="1"/>
</dbReference>
<dbReference type="Proteomes" id="UP001652740">
    <property type="component" value="Unplaced"/>
</dbReference>
<keyword evidence="10" id="KW-1185">Reference proteome</keyword>
<evidence type="ECO:0000313" key="9">
    <source>
        <dbReference type="EMBL" id="WLY76843.1"/>
    </source>
</evidence>
<dbReference type="InterPro" id="IPR022352">
    <property type="entry name" value="Ins/IGF/rlx"/>
</dbReference>
<dbReference type="RefSeq" id="XP_031765089.2">
    <property type="nucleotide sequence ID" value="XM_031909229.2"/>
</dbReference>
<dbReference type="InterPro" id="IPR022353">
    <property type="entry name" value="Insulin_CS"/>
</dbReference>
<reference evidence="9" key="1">
    <citation type="submission" date="2023-05" db="EMBL/GenBank/DDBJ databases">
        <authorList>
            <person name="Luo L."/>
        </authorList>
    </citation>
    <scope>NUCLEOTIDE SEQUENCE</scope>
</reference>
<keyword evidence="4" id="KW-0732">Signal</keyword>
<evidence type="ECO:0000256" key="5">
    <source>
        <dbReference type="ARBA" id="ARBA00023157"/>
    </source>
</evidence>
<keyword evidence="7" id="KW-0472">Membrane</keyword>
<dbReference type="PANTHER" id="PTHR13647">
    <property type="entry name" value="INSULIN-LIKE PEPTIDE 2-RELATED"/>
    <property type="match status" value="1"/>
</dbReference>
<evidence type="ECO:0000259" key="8">
    <source>
        <dbReference type="SMART" id="SM00078"/>
    </source>
</evidence>
<evidence type="ECO:0000256" key="1">
    <source>
        <dbReference type="ARBA" id="ARBA00009034"/>
    </source>
</evidence>
<protein>
    <submittedName>
        <fullName evidence="11">Bombyxin A-1 homolog</fullName>
    </submittedName>
    <submittedName>
        <fullName evidence="9">Insulin-like peptide transcript variant X7</fullName>
    </submittedName>
</protein>
<keyword evidence="6" id="KW-0964">Secreted</keyword>
<dbReference type="GO" id="GO:0005576">
    <property type="term" value="C:extracellular region"/>
    <property type="evidence" value="ECO:0007669"/>
    <property type="project" value="UniProtKB-SubCell"/>
</dbReference>
<accession>A0A6J3C2E7</accession>
<organism evidence="10 11">
    <name type="scientific">Galleria mellonella</name>
    <name type="common">Greater wax moth</name>
    <dbReference type="NCBI Taxonomy" id="7137"/>
    <lineage>
        <taxon>Eukaryota</taxon>
        <taxon>Metazoa</taxon>
        <taxon>Ecdysozoa</taxon>
        <taxon>Arthropoda</taxon>
        <taxon>Hexapoda</taxon>
        <taxon>Insecta</taxon>
        <taxon>Pterygota</taxon>
        <taxon>Neoptera</taxon>
        <taxon>Endopterygota</taxon>
        <taxon>Lepidoptera</taxon>
        <taxon>Glossata</taxon>
        <taxon>Ditrysia</taxon>
        <taxon>Pyraloidea</taxon>
        <taxon>Pyralidae</taxon>
        <taxon>Galleriinae</taxon>
        <taxon>Galleria</taxon>
    </lineage>
</organism>
<dbReference type="EMBL" id="OQ943371">
    <property type="protein sequence ID" value="WLY76843.1"/>
    <property type="molecule type" value="mRNA"/>
</dbReference>
<evidence type="ECO:0000256" key="6">
    <source>
        <dbReference type="RuleBase" id="RU000406"/>
    </source>
</evidence>
<dbReference type="PROSITE" id="PS00262">
    <property type="entry name" value="INSULIN"/>
    <property type="match status" value="1"/>
</dbReference>
<dbReference type="SMART" id="SM00078">
    <property type="entry name" value="IlGF"/>
    <property type="match status" value="1"/>
</dbReference>
<gene>
    <name evidence="11" type="primary">LOC116412952</name>
</gene>
<dbReference type="PRINTS" id="PR00276">
    <property type="entry name" value="INSULINFAMLY"/>
</dbReference>
<evidence type="ECO:0000256" key="7">
    <source>
        <dbReference type="SAM" id="Phobius"/>
    </source>
</evidence>
<evidence type="ECO:0000256" key="4">
    <source>
        <dbReference type="ARBA" id="ARBA00022729"/>
    </source>
</evidence>
<proteinExistence type="evidence at transcript level"/>
<evidence type="ECO:0000313" key="11">
    <source>
        <dbReference type="RefSeq" id="XP_031765089.2"/>
    </source>
</evidence>
<keyword evidence="7" id="KW-1133">Transmembrane helix</keyword>
<sequence length="103" mass="11600">MKVNILIYVFVVIVSFASINSMVTVPVKQFCGRKLSDALAFLCPYQDHVKRTYDGFSNDIENDWSWLGLPKIRALDGVRGKRQGVASECCLKPCSISELMTYC</sequence>